<sequence length="147" mass="16787">MPRPAVPLGCDSKLDGRRMRYVSPASEHLEAVPRQGFPGKKTGKRRKRRNPGWHQLKVLCAATWCLMPSLHGCHRGGAGWRLSRGNHRAPDNVGRTDEENDDEVKGENKLHDSFQNGSCFPLKMGRRWVVIHSRHGPQLVLYKREYN</sequence>
<protein>
    <submittedName>
        <fullName evidence="3">Uncharacterized protein LOC115032386</fullName>
    </submittedName>
</protein>
<evidence type="ECO:0000256" key="1">
    <source>
        <dbReference type="SAM" id="MobiDB-lite"/>
    </source>
</evidence>
<feature type="compositionally biased region" description="Basic and acidic residues" evidence="1">
    <location>
        <begin position="88"/>
        <end position="110"/>
    </location>
</feature>
<dbReference type="GeneID" id="115032386"/>
<feature type="region of interest" description="Disordered" evidence="1">
    <location>
        <begin position="86"/>
        <end position="110"/>
    </location>
</feature>
<proteinExistence type="predicted"/>
<dbReference type="RefSeq" id="XP_029339725.1">
    <property type="nucleotide sequence ID" value="XM_029483865.1"/>
</dbReference>
<dbReference type="KEGG" id="mcal:115032386"/>
<name>A0A6P7RWY3_MUSCR</name>
<gene>
    <name evidence="3" type="primary">LOC115032386</name>
</gene>
<keyword evidence="2" id="KW-1185">Reference proteome</keyword>
<reference evidence="3" key="1">
    <citation type="submission" date="2025-08" db="UniProtKB">
        <authorList>
            <consortium name="RefSeq"/>
        </authorList>
    </citation>
    <scope>IDENTIFICATION</scope>
</reference>
<accession>A0A6P7RWY3</accession>
<dbReference type="AlphaFoldDB" id="A0A6P7RWY3"/>
<evidence type="ECO:0000313" key="2">
    <source>
        <dbReference type="Proteomes" id="UP000515126"/>
    </source>
</evidence>
<organism evidence="2 3">
    <name type="scientific">Mus caroli</name>
    <name type="common">Ryukyu mouse</name>
    <name type="synonym">Ricefield mouse</name>
    <dbReference type="NCBI Taxonomy" id="10089"/>
    <lineage>
        <taxon>Eukaryota</taxon>
        <taxon>Metazoa</taxon>
        <taxon>Chordata</taxon>
        <taxon>Craniata</taxon>
        <taxon>Vertebrata</taxon>
        <taxon>Euteleostomi</taxon>
        <taxon>Mammalia</taxon>
        <taxon>Eutheria</taxon>
        <taxon>Euarchontoglires</taxon>
        <taxon>Glires</taxon>
        <taxon>Rodentia</taxon>
        <taxon>Myomorpha</taxon>
        <taxon>Muroidea</taxon>
        <taxon>Muridae</taxon>
        <taxon>Murinae</taxon>
        <taxon>Mus</taxon>
        <taxon>Mus</taxon>
    </lineage>
</organism>
<dbReference type="Proteomes" id="UP000515126">
    <property type="component" value="Chromosome 11"/>
</dbReference>
<evidence type="ECO:0000313" key="3">
    <source>
        <dbReference type="RefSeq" id="XP_029339725.1"/>
    </source>
</evidence>